<evidence type="ECO:0000259" key="4">
    <source>
        <dbReference type="Pfam" id="PF13193"/>
    </source>
</evidence>
<dbReference type="InterPro" id="IPR045851">
    <property type="entry name" value="AMP-bd_C_sf"/>
</dbReference>
<reference evidence="5" key="1">
    <citation type="submission" date="2022-11" db="EMBL/GenBank/DDBJ databases">
        <title>Nonomuraea corallina sp. nov., a new species of the genus Nonomuraea isolated from sea side sediment in Thai sea.</title>
        <authorList>
            <person name="Ngamcharungchit C."/>
            <person name="Matsumoto A."/>
            <person name="Suriyachadkun C."/>
            <person name="Panbangred W."/>
            <person name="Inahashi Y."/>
            <person name="Intra B."/>
        </authorList>
    </citation>
    <scope>NUCLEOTIDE SEQUENCE</scope>
    <source>
        <strain evidence="5">MCN248</strain>
    </source>
</reference>
<comment type="similarity">
    <text evidence="1">Belongs to the ATP-dependent AMP-binding enzyme family.</text>
</comment>
<dbReference type="InterPro" id="IPR042099">
    <property type="entry name" value="ANL_N_sf"/>
</dbReference>
<dbReference type="Gene3D" id="3.30.300.30">
    <property type="match status" value="1"/>
</dbReference>
<dbReference type="SUPFAM" id="SSF56801">
    <property type="entry name" value="Acetyl-CoA synthetase-like"/>
    <property type="match status" value="1"/>
</dbReference>
<evidence type="ECO:0000259" key="3">
    <source>
        <dbReference type="Pfam" id="PF00501"/>
    </source>
</evidence>
<dbReference type="InterPro" id="IPR020845">
    <property type="entry name" value="AMP-binding_CS"/>
</dbReference>
<evidence type="ECO:0000256" key="2">
    <source>
        <dbReference type="ARBA" id="ARBA00022598"/>
    </source>
</evidence>
<comment type="caution">
    <text evidence="5">The sequence shown here is derived from an EMBL/GenBank/DDBJ whole genome shotgun (WGS) entry which is preliminary data.</text>
</comment>
<dbReference type="Gene3D" id="3.40.50.12780">
    <property type="entry name" value="N-terminal domain of ligase-like"/>
    <property type="match status" value="1"/>
</dbReference>
<accession>A0ABT4SKI4</accession>
<dbReference type="Pfam" id="PF13193">
    <property type="entry name" value="AMP-binding_C"/>
    <property type="match status" value="1"/>
</dbReference>
<feature type="domain" description="AMP-binding enzyme C-terminal" evidence="4">
    <location>
        <begin position="425"/>
        <end position="503"/>
    </location>
</feature>
<dbReference type="Proteomes" id="UP001144036">
    <property type="component" value="Unassembled WGS sequence"/>
</dbReference>
<proteinExistence type="inferred from homology"/>
<protein>
    <submittedName>
        <fullName evidence="5">Acyl-CoA synthetase</fullName>
    </submittedName>
</protein>
<dbReference type="PANTHER" id="PTHR43201:SF5">
    <property type="entry name" value="MEDIUM-CHAIN ACYL-COA LIGASE ACSF2, MITOCHONDRIAL"/>
    <property type="match status" value="1"/>
</dbReference>
<dbReference type="InterPro" id="IPR025110">
    <property type="entry name" value="AMP-bd_C"/>
</dbReference>
<dbReference type="EMBL" id="JAPNNL010000174">
    <property type="protein sequence ID" value="MDA0637731.1"/>
    <property type="molecule type" value="Genomic_DNA"/>
</dbReference>
<feature type="domain" description="AMP-dependent synthetase/ligase" evidence="3">
    <location>
        <begin position="19"/>
        <end position="375"/>
    </location>
</feature>
<dbReference type="Pfam" id="PF00501">
    <property type="entry name" value="AMP-binding"/>
    <property type="match status" value="1"/>
</dbReference>
<name>A0ABT4SKI4_9ACTN</name>
<keyword evidence="2" id="KW-0436">Ligase</keyword>
<sequence length="517" mass="56506">MPPTAPDVTSDSPGFYALALQDPQRIAFIGPEGDQSTFGELGARVNRISHGLRALGVGNHDMVAILVRNGREYLELALATLQIGAYIVPINTHLAPPEVAYIVKDSTAKVLVAHADLAEHLDGEVGGLPAHRFAIGGEVADWQTYPELWSDQPEDQPGDRAMGAIMNYTSGTTGRPKGVRRPLSGLSPEQEAPLAARHFSTLGFRREGVHLVCSPLYHAAPGAFAINALHLGHTVVCHLKFDAEAVLRDIERYKVTTSHMVPTHFHRMLRLPEEVRSRYDLSSIDSLIHAAAPCPVEVKKQMMEWVGPKLYEYLAATEGGMSQVTPEEWLAKPGTVGRPQPGTTLRIVDENGDEVPVGQPGTIYFSNAGQAFEYYNDPAKTAAARLDGLSTVGDFGYLDEDGYLFLLDRRTDLIISGGVNIYPAEIEQFLITHPSVQDIAVIGVPDPDWGQSVLAIVQPSPGVTPGEALAEKLQAYCAEGLASYKRPRRFEFRDDFPRTEAGKLQRRKLRDEYLGTS</sequence>
<dbReference type="InterPro" id="IPR000873">
    <property type="entry name" value="AMP-dep_synth/lig_dom"/>
</dbReference>
<dbReference type="PROSITE" id="PS00455">
    <property type="entry name" value="AMP_BINDING"/>
    <property type="match status" value="1"/>
</dbReference>
<keyword evidence="6" id="KW-1185">Reference proteome</keyword>
<dbReference type="PANTHER" id="PTHR43201">
    <property type="entry name" value="ACYL-COA SYNTHETASE"/>
    <property type="match status" value="1"/>
</dbReference>
<evidence type="ECO:0000313" key="6">
    <source>
        <dbReference type="Proteomes" id="UP001144036"/>
    </source>
</evidence>
<evidence type="ECO:0000256" key="1">
    <source>
        <dbReference type="ARBA" id="ARBA00006432"/>
    </source>
</evidence>
<gene>
    <name evidence="5" type="ORF">OUY22_30350</name>
</gene>
<organism evidence="5 6">
    <name type="scientific">Nonomuraea corallina</name>
    <dbReference type="NCBI Taxonomy" id="2989783"/>
    <lineage>
        <taxon>Bacteria</taxon>
        <taxon>Bacillati</taxon>
        <taxon>Actinomycetota</taxon>
        <taxon>Actinomycetes</taxon>
        <taxon>Streptosporangiales</taxon>
        <taxon>Streptosporangiaceae</taxon>
        <taxon>Nonomuraea</taxon>
    </lineage>
</organism>
<evidence type="ECO:0000313" key="5">
    <source>
        <dbReference type="EMBL" id="MDA0637731.1"/>
    </source>
</evidence>